<dbReference type="EMBL" id="CP000790">
    <property type="protein sequence ID" value="ABU74306.1"/>
    <property type="molecule type" value="Genomic_DNA"/>
</dbReference>
<dbReference type="InterPro" id="IPR050301">
    <property type="entry name" value="NTE"/>
</dbReference>
<evidence type="ECO:0000256" key="4">
    <source>
        <dbReference type="PROSITE-ProRule" id="PRU01161"/>
    </source>
</evidence>
<name>A7N8L5_VIBC1</name>
<proteinExistence type="predicted"/>
<keyword evidence="1 4" id="KW-0378">Hydrolase</keyword>
<feature type="short sequence motif" description="GXSXG" evidence="4">
    <location>
        <begin position="64"/>
        <end position="68"/>
    </location>
</feature>
<dbReference type="PANTHER" id="PTHR14226:SF25">
    <property type="entry name" value="PHOSPHOESTERASE"/>
    <property type="match status" value="1"/>
</dbReference>
<dbReference type="PATRIC" id="fig|338187.25.peg.3950"/>
<dbReference type="Pfam" id="PF19890">
    <property type="entry name" value="DUF6363"/>
    <property type="match status" value="1"/>
</dbReference>
<feature type="active site" description="Proton acceptor" evidence="4">
    <location>
        <position position="185"/>
    </location>
</feature>
<evidence type="ECO:0000313" key="7">
    <source>
        <dbReference type="Proteomes" id="UP000008152"/>
    </source>
</evidence>
<feature type="active site" description="Nucleophile" evidence="4">
    <location>
        <position position="66"/>
    </location>
</feature>
<dbReference type="Gene3D" id="3.40.1090.10">
    <property type="entry name" value="Cytosolic phospholipase A2 catalytic domain"/>
    <property type="match status" value="2"/>
</dbReference>
<sequence>MGIRSVTLINSYPKSKKSKRIARMEQVGSRALIVEGGAMRGVFSCGILDHFMEQDFSPFDSFWGVSAGASNLAAYLAKMPGRNLKIYLDYSLRKEFISPTQLVRGGDMMDLDWMWDVTLKELGIDRAVLSADPRPFFLGVTRQDNGQPEYLTPSVEMLAETMKASSALPIMYRNGVPLDGVRYVDGGVADAIPVAEAIKRGATKIMVLRSQPASYRKSKPKFERLTSRLLKDHPALIEPMLTRHVRYNQSLELINNPPAGVEIIQICPPEGFKLKRLSRSPEPLREAYELGVEYGQHAIECWEQS</sequence>
<evidence type="ECO:0000256" key="3">
    <source>
        <dbReference type="ARBA" id="ARBA00023098"/>
    </source>
</evidence>
<feature type="short sequence motif" description="DGA/G" evidence="4">
    <location>
        <begin position="185"/>
        <end position="187"/>
    </location>
</feature>
<dbReference type="GO" id="GO:0016042">
    <property type="term" value="P:lipid catabolic process"/>
    <property type="evidence" value="ECO:0007669"/>
    <property type="project" value="UniProtKB-UniRule"/>
</dbReference>
<dbReference type="PANTHER" id="PTHR14226">
    <property type="entry name" value="NEUROPATHY TARGET ESTERASE/SWISS CHEESE D.MELANOGASTER"/>
    <property type="match status" value="1"/>
</dbReference>
<evidence type="ECO:0000259" key="5">
    <source>
        <dbReference type="PROSITE" id="PS51635"/>
    </source>
</evidence>
<keyword evidence="3 4" id="KW-0443">Lipid metabolism</keyword>
<dbReference type="InterPro" id="IPR045943">
    <property type="entry name" value="DUF6363"/>
</dbReference>
<gene>
    <name evidence="6" type="ordered locus">VIBHAR_06415</name>
</gene>
<dbReference type="GO" id="GO:0016787">
    <property type="term" value="F:hydrolase activity"/>
    <property type="evidence" value="ECO:0007669"/>
    <property type="project" value="UniProtKB-UniRule"/>
</dbReference>
<organism evidence="6 7">
    <name type="scientific">Vibrio campbellii (strain ATCC BAA-1116)</name>
    <dbReference type="NCBI Taxonomy" id="2902295"/>
    <lineage>
        <taxon>Bacteria</taxon>
        <taxon>Pseudomonadati</taxon>
        <taxon>Pseudomonadota</taxon>
        <taxon>Gammaproteobacteria</taxon>
        <taxon>Vibrionales</taxon>
        <taxon>Vibrionaceae</taxon>
        <taxon>Vibrio</taxon>
    </lineage>
</organism>
<protein>
    <recommendedName>
        <fullName evidence="5">PNPLA domain-containing protein</fullName>
    </recommendedName>
</protein>
<keyword evidence="2 4" id="KW-0442">Lipid degradation</keyword>
<dbReference type="PROSITE" id="PS51635">
    <property type="entry name" value="PNPLA"/>
    <property type="match status" value="1"/>
</dbReference>
<dbReference type="SUPFAM" id="SSF52151">
    <property type="entry name" value="FabD/lysophospholipase-like"/>
    <property type="match status" value="1"/>
</dbReference>
<comment type="caution">
    <text evidence="4">Lacks conserved residue(s) required for the propagation of feature annotation.</text>
</comment>
<dbReference type="Proteomes" id="UP000008152">
    <property type="component" value="Chromosome II"/>
</dbReference>
<dbReference type="CDD" id="cd07208">
    <property type="entry name" value="Pat_hypo_Ecoli_yjju_like"/>
    <property type="match status" value="1"/>
</dbReference>
<dbReference type="InterPro" id="IPR002641">
    <property type="entry name" value="PNPLA_dom"/>
</dbReference>
<accession>A7N8L5</accession>
<dbReference type="InterPro" id="IPR016035">
    <property type="entry name" value="Acyl_Trfase/lysoPLipase"/>
</dbReference>
<dbReference type="Pfam" id="PF01734">
    <property type="entry name" value="Patatin"/>
    <property type="match status" value="1"/>
</dbReference>
<dbReference type="AlphaFoldDB" id="A7N8L5"/>
<dbReference type="KEGG" id="vha:VIBHAR_06415"/>
<dbReference type="InterPro" id="IPR037483">
    <property type="entry name" value="YjjU-like"/>
</dbReference>
<reference evidence="6 7" key="1">
    <citation type="submission" date="2007-08" db="EMBL/GenBank/DDBJ databases">
        <authorList>
            <consortium name="The Vibrio harveyi Genome Sequencing Project"/>
            <person name="Bassler B."/>
            <person name="Clifton S.W."/>
            <person name="Fulton L."/>
            <person name="Delehaunty K."/>
            <person name="Fronick C."/>
            <person name="Harrison M."/>
            <person name="Markivic C."/>
            <person name="Fulton R."/>
            <person name="Tin-Wollam A.-M."/>
            <person name="Shah N."/>
            <person name="Pepin K."/>
            <person name="Nash W."/>
            <person name="Thiruvilangam P."/>
            <person name="Bhonagiri V."/>
            <person name="Waters C."/>
            <person name="Tu K.C."/>
            <person name="Irgon J."/>
            <person name="Wilson R.K."/>
        </authorList>
    </citation>
    <scope>NUCLEOTIDE SEQUENCE [LARGE SCALE GENOMIC DNA]</scope>
    <source>
        <strain evidence="7">ATCC BAA-1116 / BB120</strain>
    </source>
</reference>
<feature type="domain" description="PNPLA" evidence="5">
    <location>
        <begin position="32"/>
        <end position="198"/>
    </location>
</feature>
<evidence type="ECO:0000256" key="1">
    <source>
        <dbReference type="ARBA" id="ARBA00022801"/>
    </source>
</evidence>
<evidence type="ECO:0000256" key="2">
    <source>
        <dbReference type="ARBA" id="ARBA00022963"/>
    </source>
</evidence>
<evidence type="ECO:0000313" key="6">
    <source>
        <dbReference type="EMBL" id="ABU74306.1"/>
    </source>
</evidence>